<evidence type="ECO:0000313" key="3">
    <source>
        <dbReference type="EMBL" id="PWH83608.1"/>
    </source>
</evidence>
<dbReference type="Pfam" id="PF13205">
    <property type="entry name" value="Big_5"/>
    <property type="match status" value="1"/>
</dbReference>
<dbReference type="RefSeq" id="WP_109351617.1">
    <property type="nucleotide sequence ID" value="NZ_QFRI01000001.1"/>
</dbReference>
<keyword evidence="4" id="KW-1185">Reference proteome</keyword>
<dbReference type="AlphaFoldDB" id="A0A2U2X744"/>
<dbReference type="InterPro" id="IPR032812">
    <property type="entry name" value="SbsA_Ig"/>
</dbReference>
<comment type="caution">
    <text evidence="3">The sequence shown here is derived from an EMBL/GenBank/DDBJ whole genome shotgun (WGS) entry which is preliminary data.</text>
</comment>
<evidence type="ECO:0000259" key="2">
    <source>
        <dbReference type="Pfam" id="PF13205"/>
    </source>
</evidence>
<accession>A0A2U2X744</accession>
<organism evidence="3 4">
    <name type="scientific">Algibacter marinivivus</name>
    <dbReference type="NCBI Taxonomy" id="2100723"/>
    <lineage>
        <taxon>Bacteria</taxon>
        <taxon>Pseudomonadati</taxon>
        <taxon>Bacteroidota</taxon>
        <taxon>Flavobacteriia</taxon>
        <taxon>Flavobacteriales</taxon>
        <taxon>Flavobacteriaceae</taxon>
        <taxon>Algibacter</taxon>
    </lineage>
</organism>
<keyword evidence="1" id="KW-0732">Signal</keyword>
<feature type="domain" description="SbsA Ig-like" evidence="2">
    <location>
        <begin position="33"/>
        <end position="126"/>
    </location>
</feature>
<name>A0A2U2X744_9FLAO</name>
<dbReference type="OrthoDB" id="9809989at2"/>
<evidence type="ECO:0000256" key="1">
    <source>
        <dbReference type="ARBA" id="ARBA00022729"/>
    </source>
</evidence>
<dbReference type="Proteomes" id="UP000245375">
    <property type="component" value="Unassembled WGS sequence"/>
</dbReference>
<evidence type="ECO:0000313" key="4">
    <source>
        <dbReference type="Proteomes" id="UP000245375"/>
    </source>
</evidence>
<reference evidence="3 4" key="2">
    <citation type="submission" date="2018-05" db="EMBL/GenBank/DDBJ databases">
        <title>Algibacter marinivivus sp. nov., isolated from sample around a algae.</title>
        <authorList>
            <person name="Zhong X."/>
        </authorList>
    </citation>
    <scope>NUCLEOTIDE SEQUENCE [LARGE SCALE GENOMIC DNA]</scope>
    <source>
        <strain evidence="3 4">ZY111</strain>
    </source>
</reference>
<proteinExistence type="predicted"/>
<protein>
    <recommendedName>
        <fullName evidence="2">SbsA Ig-like domain-containing protein</fullName>
    </recommendedName>
</protein>
<gene>
    <name evidence="3" type="ORF">DIS18_03380</name>
</gene>
<reference evidence="4" key="3">
    <citation type="submission" date="2018-05" db="EMBL/GenBank/DDBJ databases">
        <authorList>
            <person name="Lu D."/>
        </authorList>
    </citation>
    <scope>NUCLEOTIDE SEQUENCE [LARGE SCALE GENOMIC DNA]</scope>
    <source>
        <strain evidence="4">ZY111</strain>
    </source>
</reference>
<dbReference type="EMBL" id="QFRI01000001">
    <property type="protein sequence ID" value="PWH83608.1"/>
    <property type="molecule type" value="Genomic_DNA"/>
</dbReference>
<sequence length="535" mass="61401">MNKTLSNFIFAFIIGFVFINCANRGTPDGGPKDETPPTIIKSDPENYSTNFKGNEIRVYFDEYIKIKDLQKQLIISPPMKTQPDVMPLGGASKYITIKIYDTLQPNTTYAFNFGNSITDNNEGNPYPYYRYVLSTGDYIDSLSVNGNIVDALKKEPATFVNVALYEVDSTFTDSIIYKETPKYITNTLDSVTTFSIENLKPGKYMLMALKDGNGDNKFQQKTDQIGVNKSFIEVPTDSSYTLRLFKEDVDFKATRPRLLSGEKIAFGYEGNYKDMNIEILSETPPEFEYRVTKDPKTDTLNYWYKPRLKEVDSLIFKVSKKEFEKEFTARISEQKRDTLIISSEPSGTIAYSEDFKISSTTPLLNFDNSKITMMDKDSTAVDFTTDFDTILNTYAIKFDKVEDNNYRIEILPEAFEDFFGDKNKDTLNYSLRTRKASDFGYARFTLINATYPLIVQLTDKKGDVKVEQFVDKSEPIDFLNLDAGMYSIRIIHDTNGNKKFDTGNYLKKIQPEKVSHFQEIEIRADWGIEETLTFR</sequence>
<reference evidence="4" key="1">
    <citation type="submission" date="2018-05" db="EMBL/GenBank/DDBJ databases">
        <title>Algibacter marinivivus sp. nov., isolated from sample around a algae.</title>
        <authorList>
            <person name="Lu D."/>
        </authorList>
    </citation>
    <scope>NUCLEOTIDE SEQUENCE [LARGE SCALE GENOMIC DNA]</scope>
    <source>
        <strain evidence="4">ZY111</strain>
    </source>
</reference>